<evidence type="ECO:0000259" key="2">
    <source>
        <dbReference type="Pfam" id="PF06991"/>
    </source>
</evidence>
<organism evidence="3 4">
    <name type="scientific">Coemansia interrupta</name>
    <dbReference type="NCBI Taxonomy" id="1126814"/>
    <lineage>
        <taxon>Eukaryota</taxon>
        <taxon>Fungi</taxon>
        <taxon>Fungi incertae sedis</taxon>
        <taxon>Zoopagomycota</taxon>
        <taxon>Kickxellomycotina</taxon>
        <taxon>Kickxellomycetes</taxon>
        <taxon>Kickxellales</taxon>
        <taxon>Kickxellaceae</taxon>
        <taxon>Coemansia</taxon>
    </lineage>
</organism>
<feature type="compositionally biased region" description="Basic and acidic residues" evidence="1">
    <location>
        <begin position="212"/>
        <end position="239"/>
    </location>
</feature>
<feature type="compositionally biased region" description="Low complexity" evidence="1">
    <location>
        <begin position="30"/>
        <end position="40"/>
    </location>
</feature>
<accession>A0A9W8HFV3</accession>
<feature type="compositionally biased region" description="Low complexity" evidence="1">
    <location>
        <begin position="80"/>
        <end position="92"/>
    </location>
</feature>
<dbReference type="InterPro" id="IPR009730">
    <property type="entry name" value="MFAP1_C"/>
</dbReference>
<feature type="compositionally biased region" description="Acidic residues" evidence="1">
    <location>
        <begin position="240"/>
        <end position="254"/>
    </location>
</feature>
<dbReference type="Pfam" id="PF06991">
    <property type="entry name" value="MFAP1"/>
    <property type="match status" value="1"/>
</dbReference>
<proteinExistence type="predicted"/>
<dbReference type="Proteomes" id="UP001140172">
    <property type="component" value="Unassembled WGS sequence"/>
</dbReference>
<feature type="domain" description="Micro-fibrillar-associated protein 1 C-terminal" evidence="2">
    <location>
        <begin position="168"/>
        <end position="317"/>
    </location>
</feature>
<protein>
    <recommendedName>
        <fullName evidence="2">Micro-fibrillar-associated protein 1 C-terminal domain-containing protein</fullName>
    </recommendedName>
</protein>
<feature type="compositionally biased region" description="Low complexity" evidence="1">
    <location>
        <begin position="115"/>
        <end position="134"/>
    </location>
</feature>
<feature type="compositionally biased region" description="Basic and acidic residues" evidence="1">
    <location>
        <begin position="347"/>
        <end position="360"/>
    </location>
</feature>
<feature type="compositionally biased region" description="Polar residues" evidence="1">
    <location>
        <begin position="187"/>
        <end position="199"/>
    </location>
</feature>
<dbReference type="OrthoDB" id="1111734at2759"/>
<dbReference type="AlphaFoldDB" id="A0A9W8HFV3"/>
<dbReference type="InterPro" id="IPR033194">
    <property type="entry name" value="MFAP1"/>
</dbReference>
<feature type="region of interest" description="Disordered" evidence="1">
    <location>
        <begin position="275"/>
        <end position="399"/>
    </location>
</feature>
<evidence type="ECO:0000256" key="1">
    <source>
        <dbReference type="SAM" id="MobiDB-lite"/>
    </source>
</evidence>
<evidence type="ECO:0000313" key="3">
    <source>
        <dbReference type="EMBL" id="KAJ2781143.1"/>
    </source>
</evidence>
<dbReference type="EMBL" id="JANBUM010000220">
    <property type="protein sequence ID" value="KAJ2781143.1"/>
    <property type="molecule type" value="Genomic_DNA"/>
</dbReference>
<name>A0A9W8HFV3_9FUNG</name>
<keyword evidence="4" id="KW-1185">Reference proteome</keyword>
<feature type="compositionally biased region" description="Acidic residues" evidence="1">
    <location>
        <begin position="159"/>
        <end position="173"/>
    </location>
</feature>
<feature type="compositionally biased region" description="Basic and acidic residues" evidence="1">
    <location>
        <begin position="290"/>
        <end position="330"/>
    </location>
</feature>
<comment type="caution">
    <text evidence="3">The sequence shown here is derived from an EMBL/GenBank/DDBJ whole genome shotgun (WGS) entry which is preliminary data.</text>
</comment>
<feature type="region of interest" description="Disordered" evidence="1">
    <location>
        <begin position="1"/>
        <end position="254"/>
    </location>
</feature>
<feature type="compositionally biased region" description="Acidic residues" evidence="1">
    <location>
        <begin position="280"/>
        <end position="289"/>
    </location>
</feature>
<sequence length="399" mass="45063">MSRAPDKKPTRPIATSGTGVQRYFPGKAPEAAYDDLSASESDLDEQESHLAGIRKGELMSAEPPTQIKIQIDHRRRRRSSGSASESRSSGSDNDSDEETRRLMQARMRARQIANDESSSQSDSDADSEQQTSAALAARIRPKPHADTSSEDSSTSASSDSDESDSDDSEEDEYPVQPMLKPVFVPKSQRQSQPHATTARSGHPDDDSQEIIESTRIRDERRKESVRMAAEEARRAREQPEIDSEALDLIDDQDGIDPEAEFEAWKLRELLRIKRDKEEAETIDLQEEEETQRRNMTEAERQAEGLERARRTREEKAERIRELVQAKKQEQDAQPPHSAGPASSVSDRLYEYAKKQADGRHNHTKWKGYRNEDTSFAKDSLVNDIRHARKKTPTNPDGLP</sequence>
<dbReference type="PANTHER" id="PTHR15327">
    <property type="entry name" value="MICROFIBRIL-ASSOCIATED PROTEIN"/>
    <property type="match status" value="1"/>
</dbReference>
<evidence type="ECO:0000313" key="4">
    <source>
        <dbReference type="Proteomes" id="UP001140172"/>
    </source>
</evidence>
<gene>
    <name evidence="3" type="ORF">GGI15_003304</name>
</gene>
<reference evidence="3" key="1">
    <citation type="submission" date="2022-07" db="EMBL/GenBank/DDBJ databases">
        <title>Phylogenomic reconstructions and comparative analyses of Kickxellomycotina fungi.</title>
        <authorList>
            <person name="Reynolds N.K."/>
            <person name="Stajich J.E."/>
            <person name="Barry K."/>
            <person name="Grigoriev I.V."/>
            <person name="Crous P."/>
            <person name="Smith M.E."/>
        </authorList>
    </citation>
    <scope>NUCLEOTIDE SEQUENCE</scope>
    <source>
        <strain evidence="3">BCRC 34489</strain>
    </source>
</reference>